<reference evidence="1 2" key="1">
    <citation type="submission" date="2020-09" db="EMBL/GenBank/DDBJ databases">
        <authorList>
            <person name="Kaiser E."/>
            <person name="Loertsher E."/>
            <person name="Boyd C."/>
            <person name="Allen K."/>
            <person name="Carter N."/>
            <person name="Sharma R."/>
            <person name="Flor S."/>
            <person name="Grose J."/>
        </authorList>
    </citation>
    <scope>NUCLEOTIDE SEQUENCE [LARGE SCALE GENOMIC DNA]</scope>
</reference>
<name>A0A7T3N7X6_9CAUD</name>
<accession>A0A7T3N7X6</accession>
<dbReference type="Proteomes" id="UP000595743">
    <property type="component" value="Genome"/>
</dbReference>
<gene>
    <name evidence="1" type="ORF">EVAN_139</name>
</gene>
<evidence type="ECO:0000313" key="1">
    <source>
        <dbReference type="EMBL" id="QPX73907.1"/>
    </source>
</evidence>
<sequence length="119" mass="13893">MFTTLVNSVTIAPSKQNRVTENKMSKFNFIQIERGYNQYGTPDRYRAVWIKGEHENAVFNVAETRELKDLIKHVRKDWPAVEEYYVRVYHEEAATVQMAIKFAKTVPALVKRIEAVINC</sequence>
<protein>
    <submittedName>
        <fullName evidence="1">Uncharacterized protein</fullName>
    </submittedName>
</protein>
<proteinExistence type="predicted"/>
<organism evidence="1 2">
    <name type="scientific">Klebsiella phage vB_KpnM_BovinicusUrsus</name>
    <dbReference type="NCBI Taxonomy" id="2777352"/>
    <lineage>
        <taxon>Viruses</taxon>
        <taxon>Duplodnaviria</taxon>
        <taxon>Heunggongvirae</taxon>
        <taxon>Uroviricota</taxon>
        <taxon>Caudoviricetes</taxon>
        <taxon>Pantevenvirales</taxon>
        <taxon>Straboviridae</taxon>
        <taxon>Tevenvirinae</taxon>
        <taxon>Jiaodavirus</taxon>
        <taxon>Jiaodavirus jd18</taxon>
    </lineage>
</organism>
<evidence type="ECO:0000313" key="2">
    <source>
        <dbReference type="Proteomes" id="UP000595743"/>
    </source>
</evidence>
<dbReference type="EMBL" id="MW021752">
    <property type="protein sequence ID" value="QPX73907.1"/>
    <property type="molecule type" value="Genomic_DNA"/>
</dbReference>